<sequence>MTSQLTVLSEDQRDALQELMNVAMGQSADRLARLTGTFVTLSVPRVHAVTQTLDKVLTDLGIGDEPQLVTRQSFLGKLRGEVLVCFAVSGAGELAELMGYENNDVASGDELLMDVTNILTGACINGLAAQIQAMVSFGAPSLMARAKALREVLAEQIAQGYQSLVLEVRFEVASHSFTCDLLVCITDDSVAVVIEAVDKLLSEF</sequence>
<proteinExistence type="predicted"/>
<dbReference type="Proteomes" id="UP000185766">
    <property type="component" value="Unassembled WGS sequence"/>
</dbReference>
<evidence type="ECO:0000313" key="5">
    <source>
        <dbReference type="Proteomes" id="UP000185766"/>
    </source>
</evidence>
<gene>
    <name evidence="4" type="ORF">SAMN05216214_101272</name>
</gene>
<dbReference type="Gene3D" id="3.40.1550.10">
    <property type="entry name" value="CheC-like"/>
    <property type="match status" value="1"/>
</dbReference>
<evidence type="ECO:0000313" key="4">
    <source>
        <dbReference type="EMBL" id="SEK27133.1"/>
    </source>
</evidence>
<dbReference type="InterPro" id="IPR028976">
    <property type="entry name" value="CheC-like_sf"/>
</dbReference>
<accession>A0A1H7FM05</accession>
<dbReference type="InterPro" id="IPR050992">
    <property type="entry name" value="CheZ_family_phosphatases"/>
</dbReference>
<dbReference type="STRING" id="1429083.GCA_001885685_02290"/>
<dbReference type="RefSeq" id="WP_074864310.1">
    <property type="nucleotide sequence ID" value="NZ_FOAS01000001.1"/>
</dbReference>
<dbReference type="GO" id="GO:0016787">
    <property type="term" value="F:hydrolase activity"/>
    <property type="evidence" value="ECO:0007669"/>
    <property type="project" value="UniProtKB-KW"/>
</dbReference>
<dbReference type="GO" id="GO:0006935">
    <property type="term" value="P:chemotaxis"/>
    <property type="evidence" value="ECO:0007669"/>
    <property type="project" value="UniProtKB-KW"/>
</dbReference>
<dbReference type="SUPFAM" id="SSF103039">
    <property type="entry name" value="CheC-like"/>
    <property type="match status" value="1"/>
</dbReference>
<evidence type="ECO:0000256" key="2">
    <source>
        <dbReference type="ARBA" id="ARBA00022801"/>
    </source>
</evidence>
<feature type="domain" description="CheC-like protein" evidence="3">
    <location>
        <begin position="12"/>
        <end position="46"/>
    </location>
</feature>
<dbReference type="EMBL" id="FOAS01000001">
    <property type="protein sequence ID" value="SEK27133.1"/>
    <property type="molecule type" value="Genomic_DNA"/>
</dbReference>
<dbReference type="Pfam" id="PF04509">
    <property type="entry name" value="CheC"/>
    <property type="match status" value="1"/>
</dbReference>
<keyword evidence="1" id="KW-0145">Chemotaxis</keyword>
<dbReference type="InterPro" id="IPR007597">
    <property type="entry name" value="CheC"/>
</dbReference>
<dbReference type="PANTHER" id="PTHR43693">
    <property type="entry name" value="PROTEIN PHOSPHATASE CHEZ"/>
    <property type="match status" value="1"/>
</dbReference>
<evidence type="ECO:0000256" key="1">
    <source>
        <dbReference type="ARBA" id="ARBA00022500"/>
    </source>
</evidence>
<evidence type="ECO:0000259" key="3">
    <source>
        <dbReference type="Pfam" id="PF04509"/>
    </source>
</evidence>
<dbReference type="PANTHER" id="PTHR43693:SF1">
    <property type="entry name" value="PROTEIN PHOSPHATASE CHEZ"/>
    <property type="match status" value="1"/>
</dbReference>
<reference evidence="4 5" key="1">
    <citation type="submission" date="2016-10" db="EMBL/GenBank/DDBJ databases">
        <authorList>
            <person name="de Groot N.N."/>
        </authorList>
    </citation>
    <scope>NUCLEOTIDE SEQUENCE [LARGE SCALE GENOMIC DNA]</scope>
    <source>
        <strain evidence="4 5">JCM 19513</strain>
    </source>
</reference>
<organism evidence="4 5">
    <name type="scientific">Atopomonas hussainii</name>
    <dbReference type="NCBI Taxonomy" id="1429083"/>
    <lineage>
        <taxon>Bacteria</taxon>
        <taxon>Pseudomonadati</taxon>
        <taxon>Pseudomonadota</taxon>
        <taxon>Gammaproteobacteria</taxon>
        <taxon>Pseudomonadales</taxon>
        <taxon>Pseudomonadaceae</taxon>
        <taxon>Atopomonas</taxon>
    </lineage>
</organism>
<dbReference type="CDD" id="cd17910">
    <property type="entry name" value="CheC_ClassII"/>
    <property type="match status" value="1"/>
</dbReference>
<protein>
    <submittedName>
        <fullName evidence="4">Chemotaxis protein CheC</fullName>
    </submittedName>
</protein>
<name>A0A1H7FM05_9GAMM</name>
<keyword evidence="5" id="KW-1185">Reference proteome</keyword>
<dbReference type="AlphaFoldDB" id="A0A1H7FM05"/>
<keyword evidence="2" id="KW-0378">Hydrolase</keyword>